<organism evidence="1 2">
    <name type="scientific">Sanguibacter antarcticus</name>
    <dbReference type="NCBI Taxonomy" id="372484"/>
    <lineage>
        <taxon>Bacteria</taxon>
        <taxon>Bacillati</taxon>
        <taxon>Actinomycetota</taxon>
        <taxon>Actinomycetes</taxon>
        <taxon>Micrococcales</taxon>
        <taxon>Sanguibacteraceae</taxon>
        <taxon>Sanguibacter</taxon>
    </lineage>
</organism>
<dbReference type="OrthoDB" id="4966841at2"/>
<evidence type="ECO:0000313" key="1">
    <source>
        <dbReference type="EMBL" id="PFG33911.1"/>
    </source>
</evidence>
<dbReference type="AlphaFoldDB" id="A0A2A9E5S5"/>
<evidence type="ECO:0000313" key="2">
    <source>
        <dbReference type="Proteomes" id="UP000225548"/>
    </source>
</evidence>
<comment type="caution">
    <text evidence="1">The sequence shown here is derived from an EMBL/GenBank/DDBJ whole genome shotgun (WGS) entry which is preliminary data.</text>
</comment>
<dbReference type="Proteomes" id="UP000225548">
    <property type="component" value="Unassembled WGS sequence"/>
</dbReference>
<gene>
    <name evidence="1" type="ORF">ATL42_1805</name>
</gene>
<protein>
    <submittedName>
        <fullName evidence="1">Uncharacterized protein</fullName>
    </submittedName>
</protein>
<name>A0A2A9E5S5_9MICO</name>
<dbReference type="EMBL" id="PDJG01000001">
    <property type="protein sequence ID" value="PFG33911.1"/>
    <property type="molecule type" value="Genomic_DNA"/>
</dbReference>
<sequence>MGTGGQVEIQGIKSWLVKQALKGVAGGVRGGASTFIRLGDRFLDAGAKTALRNNSGRIADVIEDVANLPDIATHRVRSEVYKGLKGFLGDGTANVIANAVEGVMWILL</sequence>
<accession>A0A2A9E5S5</accession>
<dbReference type="RefSeq" id="WP_098455038.1">
    <property type="nucleotide sequence ID" value="NZ_PDJG01000001.1"/>
</dbReference>
<proteinExistence type="predicted"/>
<keyword evidence="2" id="KW-1185">Reference proteome</keyword>
<reference evidence="1 2" key="1">
    <citation type="submission" date="2017-10" db="EMBL/GenBank/DDBJ databases">
        <title>Sequencing the genomes of 1000 actinobacteria strains.</title>
        <authorList>
            <person name="Klenk H.-P."/>
        </authorList>
    </citation>
    <scope>NUCLEOTIDE SEQUENCE [LARGE SCALE GENOMIC DNA]</scope>
    <source>
        <strain evidence="1 2">DSM 18966</strain>
    </source>
</reference>